<evidence type="ECO:0000256" key="16">
    <source>
        <dbReference type="PROSITE-ProRule" id="PRU00706"/>
    </source>
</evidence>
<keyword evidence="5" id="KW-0808">Transferase</keyword>
<dbReference type="PROSITE" id="PS51374">
    <property type="entry name" value="NDPK_LIKE"/>
    <property type="match status" value="1"/>
</dbReference>
<keyword evidence="7" id="KW-0547">Nucleotide-binding</keyword>
<gene>
    <name evidence="21 22" type="primary">LOC108679157</name>
</gene>
<comment type="similarity">
    <text evidence="2 16 17">Belongs to the NDK family.</text>
</comment>
<dbReference type="InterPro" id="IPR023005">
    <property type="entry name" value="Nucleoside_diP_kinase_AS"/>
</dbReference>
<dbReference type="InterPro" id="IPR036850">
    <property type="entry name" value="NDK-like_dom_sf"/>
</dbReference>
<evidence type="ECO:0000256" key="1">
    <source>
        <dbReference type="ARBA" id="ARBA00004138"/>
    </source>
</evidence>
<evidence type="ECO:0000256" key="17">
    <source>
        <dbReference type="RuleBase" id="RU004011"/>
    </source>
</evidence>
<comment type="subcellular location">
    <subcellularLocation>
        <location evidence="1">Cell projection</location>
        <location evidence="1">Cilium</location>
    </subcellularLocation>
</comment>
<evidence type="ECO:0000256" key="7">
    <source>
        <dbReference type="ARBA" id="ARBA00022741"/>
    </source>
</evidence>
<dbReference type="FunFam" id="3.30.70.141:FF:000010">
    <property type="entry name" value="Nucleoside diphosphate kinase 7"/>
    <property type="match status" value="1"/>
</dbReference>
<dbReference type="Pfam" id="PF05186">
    <property type="entry name" value="Dpy-30"/>
    <property type="match status" value="1"/>
</dbReference>
<dbReference type="KEGG" id="hazt:108679157"/>
<dbReference type="PANTHER" id="PTHR46161:SF3">
    <property type="entry name" value="NUCLEOSIDE DIPHOSPHATE KINASE DDB_G0292928-RELATED"/>
    <property type="match status" value="1"/>
</dbReference>
<keyword evidence="6" id="KW-0479">Metal-binding</keyword>
<dbReference type="PROSITE" id="PS00469">
    <property type="entry name" value="NDPK"/>
    <property type="match status" value="1"/>
</dbReference>
<evidence type="ECO:0000256" key="18">
    <source>
        <dbReference type="SAM" id="MobiDB-lite"/>
    </source>
</evidence>
<evidence type="ECO:0000256" key="4">
    <source>
        <dbReference type="ARBA" id="ARBA00022490"/>
    </source>
</evidence>
<dbReference type="PANTHER" id="PTHR46161">
    <property type="entry name" value="NUCLEOSIDE DIPHOSPHATE KINASE"/>
    <property type="match status" value="1"/>
</dbReference>
<sequence>MANAGVQRTLALIKPDAVNRAAEIEKVITEEGFTIVERRQVTLSQADAETFYAEHKGKPFFETLIEYMTSGDVIAFILSGDDAVARWRQVLGPTKVSVARQEAPSSLRARFGDPGNDSKNGTHGSDSLTSAQREIKFFFPDLTLEAALTGEGAKEYLSHTVSPLLVRGLTELCRERPEEPITWLADWLLANNPNKP</sequence>
<evidence type="ECO:0000256" key="13">
    <source>
        <dbReference type="ARBA" id="ARBA00023273"/>
    </source>
</evidence>
<feature type="active site" description="Pros-phosphohistidine intermediate" evidence="16">
    <location>
        <position position="123"/>
    </location>
</feature>
<dbReference type="PRINTS" id="PR01243">
    <property type="entry name" value="NUCDPKINASE"/>
</dbReference>
<evidence type="ECO:0000256" key="14">
    <source>
        <dbReference type="ARBA" id="ARBA00072632"/>
    </source>
</evidence>
<dbReference type="GO" id="GO:0016787">
    <property type="term" value="F:hydrolase activity"/>
    <property type="evidence" value="ECO:0007669"/>
    <property type="project" value="UniProtKB-KW"/>
</dbReference>
<feature type="binding site" evidence="16">
    <location>
        <position position="60"/>
    </location>
    <ligand>
        <name>ATP</name>
        <dbReference type="ChEBI" id="CHEBI:30616"/>
    </ligand>
</feature>
<dbReference type="OrthoDB" id="2162449at2759"/>
<evidence type="ECO:0000256" key="5">
    <source>
        <dbReference type="ARBA" id="ARBA00022679"/>
    </source>
</evidence>
<feature type="binding site" evidence="16">
    <location>
        <position position="120"/>
    </location>
    <ligand>
        <name>ATP</name>
        <dbReference type="ChEBI" id="CHEBI:30616"/>
    </ligand>
</feature>
<dbReference type="GO" id="GO:0046872">
    <property type="term" value="F:metal ion binding"/>
    <property type="evidence" value="ECO:0007669"/>
    <property type="project" value="UniProtKB-KW"/>
</dbReference>
<dbReference type="InterPro" id="IPR001564">
    <property type="entry name" value="Nucleoside_diP_kinase"/>
</dbReference>
<dbReference type="SUPFAM" id="SSF54919">
    <property type="entry name" value="Nucleoside diphosphate kinase, NDK"/>
    <property type="match status" value="1"/>
</dbReference>
<feature type="domain" description="Nucleoside diphosphate kinase-like" evidence="19">
    <location>
        <begin position="6"/>
        <end position="146"/>
    </location>
</feature>
<dbReference type="InterPro" id="IPR034907">
    <property type="entry name" value="NDK-like_dom"/>
</dbReference>
<evidence type="ECO:0000256" key="8">
    <source>
        <dbReference type="ARBA" id="ARBA00022777"/>
    </source>
</evidence>
<dbReference type="Proteomes" id="UP000694843">
    <property type="component" value="Unplaced"/>
</dbReference>
<keyword evidence="4" id="KW-0963">Cytoplasm</keyword>
<proteinExistence type="inferred from homology"/>
<dbReference type="GO" id="GO:0006183">
    <property type="term" value="P:GTP biosynthetic process"/>
    <property type="evidence" value="ECO:0007669"/>
    <property type="project" value="InterPro"/>
</dbReference>
<dbReference type="RefSeq" id="XP_018023227.1">
    <property type="nucleotide sequence ID" value="XM_018167738.2"/>
</dbReference>
<protein>
    <recommendedName>
        <fullName evidence="14">Nucleoside diphosphate kinase homolog 5</fullName>
    </recommendedName>
    <alternativeName>
        <fullName evidence="15">3'-5' exonuclease NME5</fullName>
    </alternativeName>
</protein>
<feature type="binding site" evidence="16">
    <location>
        <position position="88"/>
    </location>
    <ligand>
        <name>ATP</name>
        <dbReference type="ChEBI" id="CHEBI:30616"/>
    </ligand>
</feature>
<name>A0A8B7PAX3_HYAAZ</name>
<evidence type="ECO:0000256" key="11">
    <source>
        <dbReference type="ARBA" id="ARBA00022842"/>
    </source>
</evidence>
<keyword evidence="8" id="KW-0418">Kinase</keyword>
<evidence type="ECO:0000259" key="19">
    <source>
        <dbReference type="SMART" id="SM00562"/>
    </source>
</evidence>
<dbReference type="Gene3D" id="3.30.70.141">
    <property type="entry name" value="Nucleoside diphosphate kinase-like domain"/>
    <property type="match status" value="1"/>
</dbReference>
<dbReference type="AlphaFoldDB" id="A0A8B7PAX3"/>
<dbReference type="GO" id="GO:0004550">
    <property type="term" value="F:nucleoside diphosphate kinase activity"/>
    <property type="evidence" value="ECO:0007669"/>
    <property type="project" value="InterPro"/>
</dbReference>
<dbReference type="RefSeq" id="XP_018023228.1">
    <property type="nucleotide sequence ID" value="XM_018167739.2"/>
</dbReference>
<dbReference type="GO" id="GO:0005524">
    <property type="term" value="F:ATP binding"/>
    <property type="evidence" value="ECO:0007669"/>
    <property type="project" value="UniProtKB-KW"/>
</dbReference>
<dbReference type="InterPro" id="IPR007858">
    <property type="entry name" value="Dpy-30_motif"/>
</dbReference>
<evidence type="ECO:0000313" key="20">
    <source>
        <dbReference type="Proteomes" id="UP000694843"/>
    </source>
</evidence>
<feature type="binding site" evidence="16">
    <location>
        <position position="94"/>
    </location>
    <ligand>
        <name>ATP</name>
        <dbReference type="ChEBI" id="CHEBI:30616"/>
    </ligand>
</feature>
<feature type="region of interest" description="Disordered" evidence="18">
    <location>
        <begin position="102"/>
        <end position="127"/>
    </location>
</feature>
<keyword evidence="3" id="KW-0217">Developmental protein</keyword>
<dbReference type="Gene3D" id="1.20.890.10">
    <property type="entry name" value="cAMP-dependent protein kinase regulatory subunit, dimerization-anchoring domain"/>
    <property type="match status" value="1"/>
</dbReference>
<organism evidence="20 22">
    <name type="scientific">Hyalella azteca</name>
    <name type="common">Amphipod</name>
    <dbReference type="NCBI Taxonomy" id="294128"/>
    <lineage>
        <taxon>Eukaryota</taxon>
        <taxon>Metazoa</taxon>
        <taxon>Ecdysozoa</taxon>
        <taxon>Arthropoda</taxon>
        <taxon>Crustacea</taxon>
        <taxon>Multicrustacea</taxon>
        <taxon>Malacostraca</taxon>
        <taxon>Eumalacostraca</taxon>
        <taxon>Peracarida</taxon>
        <taxon>Amphipoda</taxon>
        <taxon>Senticaudata</taxon>
        <taxon>Talitrida</taxon>
        <taxon>Talitroidea</taxon>
        <taxon>Hyalellidae</taxon>
        <taxon>Hyalella</taxon>
    </lineage>
</organism>
<feature type="binding site" evidence="16">
    <location>
        <position position="14"/>
    </location>
    <ligand>
        <name>ATP</name>
        <dbReference type="ChEBI" id="CHEBI:30616"/>
    </ligand>
</feature>
<evidence type="ECO:0000256" key="6">
    <source>
        <dbReference type="ARBA" id="ARBA00022723"/>
    </source>
</evidence>
<dbReference type="OMA" id="MEASMFL"/>
<evidence type="ECO:0000256" key="10">
    <source>
        <dbReference type="ARBA" id="ARBA00022840"/>
    </source>
</evidence>
<keyword evidence="12" id="KW-0546">Nucleotide metabolism</keyword>
<reference evidence="21 22" key="1">
    <citation type="submission" date="2025-04" db="UniProtKB">
        <authorList>
            <consortium name="RefSeq"/>
        </authorList>
    </citation>
    <scope>IDENTIFICATION</scope>
    <source>
        <tissue evidence="21 22">Whole organism</tissue>
    </source>
</reference>
<dbReference type="GeneID" id="108679157"/>
<keyword evidence="9" id="KW-0378">Hydrolase</keyword>
<keyword evidence="11" id="KW-0460">Magnesium</keyword>
<keyword evidence="10" id="KW-0067">ATP-binding</keyword>
<evidence type="ECO:0000256" key="15">
    <source>
        <dbReference type="ARBA" id="ARBA00080200"/>
    </source>
</evidence>
<dbReference type="Pfam" id="PF00334">
    <property type="entry name" value="NDK"/>
    <property type="match status" value="1"/>
</dbReference>
<dbReference type="FunFam" id="1.20.890.10:FF:000008">
    <property type="entry name" value="Nucleoside diphosphate kinase homolog 5"/>
    <property type="match status" value="1"/>
</dbReference>
<keyword evidence="20" id="KW-1185">Reference proteome</keyword>
<evidence type="ECO:0000256" key="2">
    <source>
        <dbReference type="ARBA" id="ARBA00008142"/>
    </source>
</evidence>
<evidence type="ECO:0000313" key="21">
    <source>
        <dbReference type="RefSeq" id="XP_018023227.1"/>
    </source>
</evidence>
<evidence type="ECO:0000256" key="9">
    <source>
        <dbReference type="ARBA" id="ARBA00022801"/>
    </source>
</evidence>
<dbReference type="GO" id="GO:0005929">
    <property type="term" value="C:cilium"/>
    <property type="evidence" value="ECO:0007669"/>
    <property type="project" value="UniProtKB-SubCell"/>
</dbReference>
<keyword evidence="13" id="KW-0966">Cell projection</keyword>
<dbReference type="CDD" id="cd22970">
    <property type="entry name" value="DD_NDKH5-like"/>
    <property type="match status" value="1"/>
</dbReference>
<feature type="binding site" evidence="16">
    <location>
        <position position="108"/>
    </location>
    <ligand>
        <name>ATP</name>
        <dbReference type="ChEBI" id="CHEBI:30616"/>
    </ligand>
</feature>
<dbReference type="GO" id="GO:0006228">
    <property type="term" value="P:UTP biosynthetic process"/>
    <property type="evidence" value="ECO:0007669"/>
    <property type="project" value="InterPro"/>
</dbReference>
<accession>A0A8B7PAX3</accession>
<evidence type="ECO:0000256" key="12">
    <source>
        <dbReference type="ARBA" id="ARBA00023080"/>
    </source>
</evidence>
<evidence type="ECO:0000313" key="22">
    <source>
        <dbReference type="RefSeq" id="XP_018023228.1"/>
    </source>
</evidence>
<dbReference type="SMART" id="SM00562">
    <property type="entry name" value="NDK"/>
    <property type="match status" value="1"/>
</dbReference>
<evidence type="ECO:0000256" key="3">
    <source>
        <dbReference type="ARBA" id="ARBA00022473"/>
    </source>
</evidence>
<feature type="compositionally biased region" description="Polar residues" evidence="18">
    <location>
        <begin position="117"/>
        <end position="127"/>
    </location>
</feature>
<dbReference type="GO" id="GO:0006241">
    <property type="term" value="P:CTP biosynthetic process"/>
    <property type="evidence" value="ECO:0007669"/>
    <property type="project" value="InterPro"/>
</dbReference>